<evidence type="ECO:0000256" key="1">
    <source>
        <dbReference type="SAM" id="Phobius"/>
    </source>
</evidence>
<dbReference type="EMBL" id="FMVJ01000017">
    <property type="protein sequence ID" value="SCZ11292.1"/>
    <property type="molecule type" value="Genomic_DNA"/>
</dbReference>
<proteinExistence type="predicted"/>
<keyword evidence="1" id="KW-0472">Membrane</keyword>
<feature type="transmembrane region" description="Helical" evidence="1">
    <location>
        <begin position="28"/>
        <end position="49"/>
    </location>
</feature>
<accession>A0A1G5LEK8</accession>
<gene>
    <name evidence="2" type="ORF">SAMN02927923_04228</name>
</gene>
<name>A0A1G5LEK8_9HYPH</name>
<sequence>MDALRSRLTLRGRISQEEDRRPRLRLPLVPALVGTLALMNVASAVLAMIN</sequence>
<keyword evidence="3" id="KW-1185">Reference proteome</keyword>
<evidence type="ECO:0000313" key="2">
    <source>
        <dbReference type="EMBL" id="SCZ11292.1"/>
    </source>
</evidence>
<organism evidence="2 3">
    <name type="scientific">Microvirga guangxiensis</name>
    <dbReference type="NCBI Taxonomy" id="549386"/>
    <lineage>
        <taxon>Bacteria</taxon>
        <taxon>Pseudomonadati</taxon>
        <taxon>Pseudomonadota</taxon>
        <taxon>Alphaproteobacteria</taxon>
        <taxon>Hyphomicrobiales</taxon>
        <taxon>Methylobacteriaceae</taxon>
        <taxon>Microvirga</taxon>
    </lineage>
</organism>
<evidence type="ECO:0000313" key="3">
    <source>
        <dbReference type="Proteomes" id="UP000199569"/>
    </source>
</evidence>
<protein>
    <submittedName>
        <fullName evidence="2">Uncharacterized protein</fullName>
    </submittedName>
</protein>
<dbReference type="AlphaFoldDB" id="A0A1G5LEK8"/>
<reference evidence="2 3" key="1">
    <citation type="submission" date="2016-10" db="EMBL/GenBank/DDBJ databases">
        <authorList>
            <person name="de Groot N.N."/>
        </authorList>
    </citation>
    <scope>NUCLEOTIDE SEQUENCE [LARGE SCALE GENOMIC DNA]</scope>
    <source>
        <strain evidence="2 3">CGMCC 1.7666</strain>
    </source>
</reference>
<keyword evidence="1" id="KW-1133">Transmembrane helix</keyword>
<keyword evidence="1" id="KW-0812">Transmembrane</keyword>
<dbReference type="Proteomes" id="UP000199569">
    <property type="component" value="Unassembled WGS sequence"/>
</dbReference>